<feature type="transmembrane region" description="Helical" evidence="6">
    <location>
        <begin position="291"/>
        <end position="314"/>
    </location>
</feature>
<dbReference type="Pfam" id="PF03706">
    <property type="entry name" value="LPG_synthase_TM"/>
    <property type="match status" value="1"/>
</dbReference>
<keyword evidence="3 6" id="KW-0812">Transmembrane</keyword>
<evidence type="ECO:0000313" key="7">
    <source>
        <dbReference type="EMBL" id="QJE94964.1"/>
    </source>
</evidence>
<sequence length="333" mass="36574">MKKWLLFLLKLVFTMGCLWWAFSGIDFKHSALAHPGDLDWRWIAGGVLLGGATVVLSAVRWWLLLRAQGIQVTLWRITELTLIGNLFNLFAVGGVGGDAAKIFLLIRDHPERKLAVTMTVMIDHLVGLAAMAIVFFAMTAGRFQALEDQSALGKGAIKFAWFFFGGGLAFIAFLFLMASPLVHGRIHKPDRKMKWEFLKRVPEIYDVYRRKWGLALIALSTSAFMLPVYYATFWCGARSIAGNVNLGQVFTAMPVVDAISAMPLSVSGIGVREKTFEILMNDLAGLPADVAVSGSLIGFACSLVWAALGGILFLRPGDRTSMKQIEEATQAEA</sequence>
<dbReference type="GO" id="GO:0005886">
    <property type="term" value="C:plasma membrane"/>
    <property type="evidence" value="ECO:0007669"/>
    <property type="project" value="UniProtKB-SubCell"/>
</dbReference>
<comment type="subcellular location">
    <subcellularLocation>
        <location evidence="1">Cell membrane</location>
        <topology evidence="1">Multi-pass membrane protein</topology>
    </subcellularLocation>
</comment>
<dbReference type="RefSeq" id="WP_169453185.1">
    <property type="nucleotide sequence ID" value="NZ_CP051774.1"/>
</dbReference>
<evidence type="ECO:0000256" key="4">
    <source>
        <dbReference type="ARBA" id="ARBA00022989"/>
    </source>
</evidence>
<keyword evidence="2" id="KW-1003">Cell membrane</keyword>
<evidence type="ECO:0000313" key="8">
    <source>
        <dbReference type="Proteomes" id="UP000501812"/>
    </source>
</evidence>
<name>A0A858REH7_9BACT</name>
<dbReference type="PANTHER" id="PTHR40277:SF1">
    <property type="entry name" value="BLL5419 PROTEIN"/>
    <property type="match status" value="1"/>
</dbReference>
<gene>
    <name evidence="7" type="ORF">HHL09_03940</name>
</gene>
<keyword evidence="4 6" id="KW-1133">Transmembrane helix</keyword>
<feature type="transmembrane region" description="Helical" evidence="6">
    <location>
        <begin position="43"/>
        <end position="65"/>
    </location>
</feature>
<evidence type="ECO:0000256" key="2">
    <source>
        <dbReference type="ARBA" id="ARBA00022475"/>
    </source>
</evidence>
<dbReference type="EMBL" id="CP051774">
    <property type="protein sequence ID" value="QJE94964.1"/>
    <property type="molecule type" value="Genomic_DNA"/>
</dbReference>
<feature type="transmembrane region" description="Helical" evidence="6">
    <location>
        <begin position="212"/>
        <end position="237"/>
    </location>
</feature>
<dbReference type="KEGG" id="luo:HHL09_03940"/>
<dbReference type="AlphaFoldDB" id="A0A858REH7"/>
<evidence type="ECO:0000256" key="6">
    <source>
        <dbReference type="SAM" id="Phobius"/>
    </source>
</evidence>
<evidence type="ECO:0000256" key="1">
    <source>
        <dbReference type="ARBA" id="ARBA00004651"/>
    </source>
</evidence>
<reference evidence="7 8" key="1">
    <citation type="submission" date="2020-04" db="EMBL/GenBank/DDBJ databases">
        <title>Luteolibacter sp. G-1-1-1 isolated from soil.</title>
        <authorList>
            <person name="Dahal R.H."/>
        </authorList>
    </citation>
    <scope>NUCLEOTIDE SEQUENCE [LARGE SCALE GENOMIC DNA]</scope>
    <source>
        <strain evidence="7 8">G-1-1-1</strain>
    </source>
</reference>
<feature type="transmembrane region" description="Helical" evidence="6">
    <location>
        <begin position="159"/>
        <end position="182"/>
    </location>
</feature>
<proteinExistence type="predicted"/>
<keyword evidence="5 6" id="KW-0472">Membrane</keyword>
<organism evidence="7 8">
    <name type="scientific">Luteolibacter luteus</name>
    <dbReference type="NCBI Taxonomy" id="2728835"/>
    <lineage>
        <taxon>Bacteria</taxon>
        <taxon>Pseudomonadati</taxon>
        <taxon>Verrucomicrobiota</taxon>
        <taxon>Verrucomicrobiia</taxon>
        <taxon>Verrucomicrobiales</taxon>
        <taxon>Verrucomicrobiaceae</taxon>
        <taxon>Luteolibacter</taxon>
    </lineage>
</organism>
<dbReference type="Proteomes" id="UP000501812">
    <property type="component" value="Chromosome"/>
</dbReference>
<dbReference type="PANTHER" id="PTHR40277">
    <property type="entry name" value="BLL5419 PROTEIN"/>
    <property type="match status" value="1"/>
</dbReference>
<accession>A0A858REH7</accession>
<protein>
    <submittedName>
        <fullName evidence="7">Flippase-like domain-containing protein</fullName>
    </submittedName>
</protein>
<keyword evidence="8" id="KW-1185">Reference proteome</keyword>
<evidence type="ECO:0000256" key="3">
    <source>
        <dbReference type="ARBA" id="ARBA00022692"/>
    </source>
</evidence>
<evidence type="ECO:0000256" key="5">
    <source>
        <dbReference type="ARBA" id="ARBA00023136"/>
    </source>
</evidence>
<feature type="transmembrane region" description="Helical" evidence="6">
    <location>
        <begin position="86"/>
        <end position="106"/>
    </location>
</feature>
<feature type="transmembrane region" description="Helical" evidence="6">
    <location>
        <begin position="118"/>
        <end position="138"/>
    </location>
</feature>
<dbReference type="InterPro" id="IPR022791">
    <property type="entry name" value="L-PG_synthase/AglD"/>
</dbReference>
<feature type="transmembrane region" description="Helical" evidence="6">
    <location>
        <begin position="249"/>
        <end position="271"/>
    </location>
</feature>